<protein>
    <submittedName>
        <fullName evidence="2">Uncharacterized protein</fullName>
    </submittedName>
</protein>
<name>A0A0A9AI17_ARUDO</name>
<reference evidence="2" key="1">
    <citation type="submission" date="2014-09" db="EMBL/GenBank/DDBJ databases">
        <authorList>
            <person name="Magalhaes I.L.F."/>
            <person name="Oliveira U."/>
            <person name="Santos F.R."/>
            <person name="Vidigal T.H.D.A."/>
            <person name="Brescovit A.D."/>
            <person name="Santos A.J."/>
        </authorList>
    </citation>
    <scope>NUCLEOTIDE SEQUENCE</scope>
    <source>
        <tissue evidence="2">Shoot tissue taken approximately 20 cm above the soil surface</tissue>
    </source>
</reference>
<feature type="transmembrane region" description="Helical" evidence="1">
    <location>
        <begin position="6"/>
        <end position="25"/>
    </location>
</feature>
<proteinExistence type="predicted"/>
<evidence type="ECO:0000256" key="1">
    <source>
        <dbReference type="SAM" id="Phobius"/>
    </source>
</evidence>
<keyword evidence="1" id="KW-0472">Membrane</keyword>
<keyword evidence="1" id="KW-0812">Transmembrane</keyword>
<accession>A0A0A9AI17</accession>
<keyword evidence="1" id="KW-1133">Transmembrane helix</keyword>
<organism evidence="2">
    <name type="scientific">Arundo donax</name>
    <name type="common">Giant reed</name>
    <name type="synonym">Donax arundinaceus</name>
    <dbReference type="NCBI Taxonomy" id="35708"/>
    <lineage>
        <taxon>Eukaryota</taxon>
        <taxon>Viridiplantae</taxon>
        <taxon>Streptophyta</taxon>
        <taxon>Embryophyta</taxon>
        <taxon>Tracheophyta</taxon>
        <taxon>Spermatophyta</taxon>
        <taxon>Magnoliopsida</taxon>
        <taxon>Liliopsida</taxon>
        <taxon>Poales</taxon>
        <taxon>Poaceae</taxon>
        <taxon>PACMAD clade</taxon>
        <taxon>Arundinoideae</taxon>
        <taxon>Arundineae</taxon>
        <taxon>Arundo</taxon>
    </lineage>
</organism>
<sequence length="30" mass="3568">MFENLNVALLIYQMILVCFHITIYTTECCK</sequence>
<evidence type="ECO:0000313" key="2">
    <source>
        <dbReference type="EMBL" id="JAD51329.1"/>
    </source>
</evidence>
<dbReference type="AlphaFoldDB" id="A0A0A9AI17"/>
<reference evidence="2" key="2">
    <citation type="journal article" date="2015" name="Data Brief">
        <title>Shoot transcriptome of the giant reed, Arundo donax.</title>
        <authorList>
            <person name="Barrero R.A."/>
            <person name="Guerrero F.D."/>
            <person name="Moolhuijzen P."/>
            <person name="Goolsby J.A."/>
            <person name="Tidwell J."/>
            <person name="Bellgard S.E."/>
            <person name="Bellgard M.I."/>
        </authorList>
    </citation>
    <scope>NUCLEOTIDE SEQUENCE</scope>
    <source>
        <tissue evidence="2">Shoot tissue taken approximately 20 cm above the soil surface</tissue>
    </source>
</reference>
<dbReference type="EMBL" id="GBRH01246566">
    <property type="protein sequence ID" value="JAD51329.1"/>
    <property type="molecule type" value="Transcribed_RNA"/>
</dbReference>